<evidence type="ECO:0000259" key="13">
    <source>
        <dbReference type="Pfam" id="PF03413"/>
    </source>
</evidence>
<evidence type="ECO:0000256" key="6">
    <source>
        <dbReference type="ARBA" id="ARBA00022801"/>
    </source>
</evidence>
<proteinExistence type="inferred from homology"/>
<dbReference type="PANTHER" id="PTHR33794">
    <property type="entry name" value="BACILLOLYSIN"/>
    <property type="match status" value="1"/>
</dbReference>
<evidence type="ECO:0000256" key="4">
    <source>
        <dbReference type="ARBA" id="ARBA00022723"/>
    </source>
</evidence>
<dbReference type="InterPro" id="IPR013856">
    <property type="entry name" value="Peptidase_M4_domain"/>
</dbReference>
<dbReference type="Gene3D" id="3.10.450.40">
    <property type="match status" value="1"/>
</dbReference>
<feature type="domain" description="Secretion system C-terminal sorting" evidence="15">
    <location>
        <begin position="774"/>
        <end position="843"/>
    </location>
</feature>
<keyword evidence="5 10" id="KW-0732">Signal</keyword>
<organism evidence="16 17">
    <name type="scientific">Winogradskyella bathintestinalis</name>
    <dbReference type="NCBI Taxonomy" id="3035208"/>
    <lineage>
        <taxon>Bacteria</taxon>
        <taxon>Pseudomonadati</taxon>
        <taxon>Bacteroidota</taxon>
        <taxon>Flavobacteriia</taxon>
        <taxon>Flavobacteriales</taxon>
        <taxon>Flavobacteriaceae</taxon>
        <taxon>Winogradskyella</taxon>
    </lineage>
</organism>
<dbReference type="Gene3D" id="3.10.450.490">
    <property type="match status" value="1"/>
</dbReference>
<dbReference type="Pfam" id="PF18962">
    <property type="entry name" value="Por_Secre_tail"/>
    <property type="match status" value="1"/>
</dbReference>
<dbReference type="EMBL" id="JASDDK010000006">
    <property type="protein sequence ID" value="MDN3493885.1"/>
    <property type="molecule type" value="Genomic_DNA"/>
</dbReference>
<dbReference type="PANTHER" id="PTHR33794:SF1">
    <property type="entry name" value="BACILLOLYSIN"/>
    <property type="match status" value="1"/>
</dbReference>
<dbReference type="Pfam" id="PF02868">
    <property type="entry name" value="Peptidase_M4_C"/>
    <property type="match status" value="1"/>
</dbReference>
<dbReference type="InterPro" id="IPR050728">
    <property type="entry name" value="Zinc_Metalloprotease_M4"/>
</dbReference>
<keyword evidence="4" id="KW-0479">Metal-binding</keyword>
<evidence type="ECO:0000259" key="14">
    <source>
        <dbReference type="Pfam" id="PF07504"/>
    </source>
</evidence>
<feature type="chain" id="PRO_5045094291" evidence="10">
    <location>
        <begin position="21"/>
        <end position="848"/>
    </location>
</feature>
<reference evidence="16 17" key="1">
    <citation type="journal article" date="2023" name="Int. J. Syst. Evol. Microbiol.">
        <title>Winogradskyella bathintestinalis sp. nov., isolated from the intestine of the deep-sea loosejaw dragonfish, Malacosteus niger.</title>
        <authorList>
            <person name="Uniacke-Lowe S."/>
            <person name="Johnson C.N."/>
            <person name="Stanton C."/>
            <person name="Hill C."/>
            <person name="Ross P."/>
        </authorList>
    </citation>
    <scope>NUCLEOTIDE SEQUENCE [LARGE SCALE GENOMIC DNA]</scope>
    <source>
        <strain evidence="16 17">APC 3343</strain>
    </source>
</reference>
<sequence>MKKNLLCIFTLLILGLTSSAQNLQKAIEDFKSITKATVTINVNSGIPEFIKFPLNEPLEVEGYTVLDKSMSFLDRFKNVFDIKILENTFHLDTIKTDQYDFKHVVLQQTHQGVPIFDGQLKFHFNSDGKITAINGNYIPYIKLKAIPNLSQEQAANIAIDTINNQDINYSSDQLIIKESALYVFQKGLVQGYRGSNYLVYRIEVTNENDVREFIFVDANNGQIIEQFTGIAHAIDRAVYEGNGSNIVWQEGDAFPGLLTIWQQNEVLASGHTYNFFKNAFDFVSFDGADATMLILNNVDDADFCPNASWNGVNINFCDGTATDDVIGHEWSHAYTEYTSGLIYSYQSGAINEAYSDIWGETIDLINNYEDEGEDFSIRTNCNSSDRWLIGEDASSFGGAIRDMWDPTCMGDPGKVMDIEYWCDAADSGGVHVNSGVPNRAYTLLVDGGNYNGYTINGIGFTKAAHIFWRAQSQYLTISSDFSTLADALVAAGNDLIGFNLEGLSTSEIAAGPSNEIITLQDLNQLVNTILAVELRTDPGCPNTSIILEALENELCDAAINNPIFFEDWESGLGNWTTEQVPVNSATWTSRDWVVGNGTNANRFGNIAYGEATAIGDCNTILENGIIRLISPVITIPNVSTSAFEMAFNHVISLENEWDGANIKYSLDGGEWTILPLAAFTENPYNDAELRESDNPLAGEPAFTGSDVGTYLAWGTSVLDLSTIGVVANSTIQFRFEVGTDGCNGIIGWALDEVMIYNCTTLSINEFALQNAIHVYPNPSKGEFTIQKMKSLDILEATIYDINGRQIKKMNLQDMSDSMTIDLSHMSSGMYFMSVASKESKFVIKLFKE</sequence>
<dbReference type="InterPro" id="IPR027268">
    <property type="entry name" value="Peptidase_M4/M1_CTD_sf"/>
</dbReference>
<dbReference type="InterPro" id="IPR026444">
    <property type="entry name" value="Secre_tail"/>
</dbReference>
<dbReference type="Pfam" id="PF03413">
    <property type="entry name" value="PepSY"/>
    <property type="match status" value="1"/>
</dbReference>
<dbReference type="Pfam" id="PF01447">
    <property type="entry name" value="Peptidase_M4"/>
    <property type="match status" value="1"/>
</dbReference>
<evidence type="ECO:0000256" key="3">
    <source>
        <dbReference type="ARBA" id="ARBA00022670"/>
    </source>
</evidence>
<dbReference type="InterPro" id="IPR001570">
    <property type="entry name" value="Peptidase_M4_C_domain"/>
</dbReference>
<feature type="domain" description="Peptidase M4" evidence="11">
    <location>
        <begin position="267"/>
        <end position="336"/>
    </location>
</feature>
<name>A0ABT7ZY06_9FLAO</name>
<dbReference type="Pfam" id="PF07504">
    <property type="entry name" value="FTP"/>
    <property type="match status" value="1"/>
</dbReference>
<comment type="cofactor">
    <cofactor evidence="1">
        <name>Zn(2+)</name>
        <dbReference type="ChEBI" id="CHEBI:29105"/>
    </cofactor>
</comment>
<evidence type="ECO:0000256" key="7">
    <source>
        <dbReference type="ARBA" id="ARBA00022833"/>
    </source>
</evidence>
<dbReference type="Gene3D" id="1.10.390.10">
    <property type="entry name" value="Neutral Protease Domain 2"/>
    <property type="match status" value="1"/>
</dbReference>
<keyword evidence="6" id="KW-0378">Hydrolase</keyword>
<dbReference type="Proteomes" id="UP001231197">
    <property type="component" value="Unassembled WGS sequence"/>
</dbReference>
<dbReference type="PRINTS" id="PR00730">
    <property type="entry name" value="THERMOLYSIN"/>
</dbReference>
<evidence type="ECO:0000256" key="1">
    <source>
        <dbReference type="ARBA" id="ARBA00001947"/>
    </source>
</evidence>
<dbReference type="InterPro" id="IPR011096">
    <property type="entry name" value="FTP_domain"/>
</dbReference>
<dbReference type="InterPro" id="IPR025711">
    <property type="entry name" value="PepSY"/>
</dbReference>
<feature type="domain" description="PepSY" evidence="13">
    <location>
        <begin position="149"/>
        <end position="226"/>
    </location>
</feature>
<evidence type="ECO:0000256" key="5">
    <source>
        <dbReference type="ARBA" id="ARBA00022729"/>
    </source>
</evidence>
<evidence type="ECO:0000259" key="15">
    <source>
        <dbReference type="Pfam" id="PF18962"/>
    </source>
</evidence>
<evidence type="ECO:0000256" key="8">
    <source>
        <dbReference type="ARBA" id="ARBA00023049"/>
    </source>
</evidence>
<dbReference type="InterPro" id="IPR023612">
    <property type="entry name" value="Peptidase_M4"/>
</dbReference>
<gene>
    <name evidence="16" type="ORF">QMA06_14255</name>
</gene>
<dbReference type="RefSeq" id="WP_290207566.1">
    <property type="nucleotide sequence ID" value="NZ_JASDDK010000006.1"/>
</dbReference>
<dbReference type="Gene3D" id="3.10.170.10">
    <property type="match status" value="1"/>
</dbReference>
<keyword evidence="8" id="KW-0482">Metalloprotease</keyword>
<evidence type="ECO:0000313" key="16">
    <source>
        <dbReference type="EMBL" id="MDN3493885.1"/>
    </source>
</evidence>
<accession>A0ABT7ZY06</accession>
<evidence type="ECO:0000256" key="2">
    <source>
        <dbReference type="ARBA" id="ARBA00009388"/>
    </source>
</evidence>
<comment type="similarity">
    <text evidence="2">Belongs to the peptidase M4 family.</text>
</comment>
<feature type="domain" description="FTP" evidence="14">
    <location>
        <begin position="95"/>
        <end position="137"/>
    </location>
</feature>
<dbReference type="SUPFAM" id="SSF55486">
    <property type="entry name" value="Metalloproteases ('zincins'), catalytic domain"/>
    <property type="match status" value="1"/>
</dbReference>
<evidence type="ECO:0000259" key="12">
    <source>
        <dbReference type="Pfam" id="PF02868"/>
    </source>
</evidence>
<comment type="caution">
    <text evidence="16">The sequence shown here is derived from an EMBL/GenBank/DDBJ whole genome shotgun (WGS) entry which is preliminary data.</text>
</comment>
<keyword evidence="7" id="KW-0862">Zinc</keyword>
<protein>
    <submittedName>
        <fullName evidence="16">M4 family metallopeptidase</fullName>
    </submittedName>
</protein>
<feature type="domain" description="Peptidase M4 C-terminal" evidence="12">
    <location>
        <begin position="339"/>
        <end position="497"/>
    </location>
</feature>
<evidence type="ECO:0000259" key="11">
    <source>
        <dbReference type="Pfam" id="PF01447"/>
    </source>
</evidence>
<keyword evidence="9" id="KW-0865">Zymogen</keyword>
<evidence type="ECO:0000256" key="9">
    <source>
        <dbReference type="ARBA" id="ARBA00023145"/>
    </source>
</evidence>
<feature type="signal peptide" evidence="10">
    <location>
        <begin position="1"/>
        <end position="20"/>
    </location>
</feature>
<evidence type="ECO:0000313" key="17">
    <source>
        <dbReference type="Proteomes" id="UP001231197"/>
    </source>
</evidence>
<keyword evidence="17" id="KW-1185">Reference proteome</keyword>
<dbReference type="NCBIfam" id="TIGR04183">
    <property type="entry name" value="Por_Secre_tail"/>
    <property type="match status" value="1"/>
</dbReference>
<dbReference type="CDD" id="cd09597">
    <property type="entry name" value="M4_TLP"/>
    <property type="match status" value="1"/>
</dbReference>
<keyword evidence="3" id="KW-0645">Protease</keyword>
<evidence type="ECO:0000256" key="10">
    <source>
        <dbReference type="SAM" id="SignalP"/>
    </source>
</evidence>